<dbReference type="EMBL" id="MF580955">
    <property type="protein sequence ID" value="AUO78919.1"/>
    <property type="molecule type" value="Genomic_DNA"/>
</dbReference>
<proteinExistence type="predicted"/>
<dbReference type="Proteomes" id="UP000259847">
    <property type="component" value="Segment"/>
</dbReference>
<dbReference type="GeneID" id="40236120"/>
<dbReference type="Pfam" id="PF12684">
    <property type="entry name" value="DUF3799"/>
    <property type="match status" value="1"/>
</dbReference>
<evidence type="ECO:0000313" key="4">
    <source>
        <dbReference type="Proteomes" id="UP000259847"/>
    </source>
</evidence>
<feature type="domain" description="Putative exodeoxyribonuclease 8 PDDEXK-like" evidence="2">
    <location>
        <begin position="55"/>
        <end position="269"/>
    </location>
</feature>
<accession>A0A2I6UG02</accession>
<evidence type="ECO:0000259" key="2">
    <source>
        <dbReference type="Pfam" id="PF12684"/>
    </source>
</evidence>
<dbReference type="GO" id="GO:0016787">
    <property type="term" value="F:hydrolase activity"/>
    <property type="evidence" value="ECO:0007669"/>
    <property type="project" value="UniProtKB-KW"/>
</dbReference>
<dbReference type="RefSeq" id="YP_009639329.1">
    <property type="nucleotide sequence ID" value="NC_042348.1"/>
</dbReference>
<evidence type="ECO:0000256" key="1">
    <source>
        <dbReference type="SAM" id="MobiDB-lite"/>
    </source>
</evidence>
<feature type="region of interest" description="Disordered" evidence="1">
    <location>
        <begin position="1"/>
        <end position="35"/>
    </location>
</feature>
<evidence type="ECO:0000313" key="3">
    <source>
        <dbReference type="EMBL" id="AUO78919.1"/>
    </source>
</evidence>
<protein>
    <submittedName>
        <fullName evidence="3">Nuclease domain-containing protein</fullName>
        <ecNumber evidence="3">3.1.11.-</ecNumber>
    </submittedName>
</protein>
<keyword evidence="4" id="KW-1185">Reference proteome</keyword>
<dbReference type="KEGG" id="vg:40236120"/>
<dbReference type="Gene3D" id="3.90.320.10">
    <property type="match status" value="1"/>
</dbReference>
<dbReference type="EC" id="3.1.11.-" evidence="3"/>
<dbReference type="InterPro" id="IPR011604">
    <property type="entry name" value="PDDEXK-like_dom_sf"/>
</dbReference>
<dbReference type="InterPro" id="IPR024432">
    <property type="entry name" value="Put_RecE_PDDEXK-like_dom"/>
</dbReference>
<organism evidence="3 4">
    <name type="scientific">Salinibacter phage M1EM-1</name>
    <dbReference type="NCBI Taxonomy" id="2681616"/>
    <lineage>
        <taxon>Viruses</taxon>
        <taxon>Duplodnaviria</taxon>
        <taxon>Heunggongvirae</taxon>
        <taxon>Uroviricota</taxon>
        <taxon>Caudoviricetes</taxon>
        <taxon>Holosalinivirus</taxon>
        <taxon>Holosalinivirus M1EM1</taxon>
    </lineage>
</organism>
<name>A0A2I6UG02_9CAUD</name>
<keyword evidence="3" id="KW-0378">Hydrolase</keyword>
<sequence>MGPQETKRQLTSKAQGPEAFGPGASPGLYLGVPESDYHDHPAISRSILAEAARMSPLHALYSLESSEDEEDSSDSMDLGTAAHARVLQPRVFEDRYYVAADRCEGIKGDGDQCSNSAKVRHNGQWYCGVHAPSGDPDDIEVLKSSHYHSAEGIAQATQQDPDAAPLLHGLPGLEEATILWEDPETGLRLRARPDRVACLPDGDVALADLKTTRSAHPQDFRRKYARHGYWLQPPFYEAAAATLGADPVDFVFVVVESSRPYAVQCYRPDSDDRAGAGRRMDGLLSEMSTALDSGAQAYSDGIDTLSLRRYQKDRLSIA</sequence>
<reference evidence="3 4" key="1">
    <citation type="submission" date="2017-07" db="EMBL/GenBank/DDBJ databases">
        <title>Characterization of ecologically diverse viruses infecting co-occurring strains of cosmopolitan hyperhalophilic Bacteroidetes.</title>
        <authorList>
            <person name="Villamor J."/>
            <person name="Ramos-Barbero M.D."/>
            <person name="Gonzalez-Torres P."/>
            <person name="Gabaldon T."/>
            <person name="Rollesso-Mora R."/>
            <person name="Meseguer I."/>
            <person name="Martinez-Garcia M."/>
            <person name="Santos F."/>
            <person name="Anton J."/>
        </authorList>
    </citation>
    <scope>NUCLEOTIDE SEQUENCE [LARGE SCALE GENOMIC DNA]</scope>
</reference>